<evidence type="ECO:0000256" key="5">
    <source>
        <dbReference type="ARBA" id="ARBA00023136"/>
    </source>
</evidence>
<reference evidence="10" key="1">
    <citation type="journal article" date="2019" name="Int. J. Syst. Evol. Microbiol.">
        <title>The Global Catalogue of Microorganisms (GCM) 10K type strain sequencing project: providing services to taxonomists for standard genome sequencing and annotation.</title>
        <authorList>
            <consortium name="The Broad Institute Genomics Platform"/>
            <consortium name="The Broad Institute Genome Sequencing Center for Infectious Disease"/>
            <person name="Wu L."/>
            <person name="Ma J."/>
        </authorList>
    </citation>
    <scope>NUCLEOTIDE SEQUENCE [LARGE SCALE GENOMIC DNA]</scope>
    <source>
        <strain evidence="10">NBRC 106396</strain>
    </source>
</reference>
<evidence type="ECO:0000256" key="6">
    <source>
        <dbReference type="ARBA" id="ARBA00023288"/>
    </source>
</evidence>
<keyword evidence="4 7" id="KW-0732">Signal</keyword>
<dbReference type="PROSITE" id="PS51257">
    <property type="entry name" value="PROKAR_LIPOPROTEIN"/>
    <property type="match status" value="1"/>
</dbReference>
<feature type="signal peptide" evidence="7">
    <location>
        <begin position="1"/>
        <end position="18"/>
    </location>
</feature>
<evidence type="ECO:0000313" key="10">
    <source>
        <dbReference type="Proteomes" id="UP001596549"/>
    </source>
</evidence>
<evidence type="ECO:0000256" key="1">
    <source>
        <dbReference type="ARBA" id="ARBA00004193"/>
    </source>
</evidence>
<dbReference type="InterPro" id="IPR003760">
    <property type="entry name" value="PnrA-like"/>
</dbReference>
<proteinExistence type="inferred from homology"/>
<dbReference type="PANTHER" id="PTHR34296:SF2">
    <property type="entry name" value="ABC TRANSPORTER GUANOSINE-BINDING PROTEIN NUPN"/>
    <property type="match status" value="1"/>
</dbReference>
<evidence type="ECO:0000256" key="4">
    <source>
        <dbReference type="ARBA" id="ARBA00022729"/>
    </source>
</evidence>
<comment type="caution">
    <text evidence="9">The sequence shown here is derived from an EMBL/GenBank/DDBJ whole genome shotgun (WGS) entry which is preliminary data.</text>
</comment>
<organism evidence="9 10">
    <name type="scientific">Fictibacillus iocasae</name>
    <dbReference type="NCBI Taxonomy" id="2715437"/>
    <lineage>
        <taxon>Bacteria</taxon>
        <taxon>Bacillati</taxon>
        <taxon>Bacillota</taxon>
        <taxon>Bacilli</taxon>
        <taxon>Bacillales</taxon>
        <taxon>Fictibacillaceae</taxon>
        <taxon>Fictibacillus</taxon>
    </lineage>
</organism>
<dbReference type="InterPro" id="IPR028082">
    <property type="entry name" value="Peripla_BP_I"/>
</dbReference>
<comment type="similarity">
    <text evidence="2">Belongs to the BMP lipoprotein family.</text>
</comment>
<name>A0ABW2NZD2_9BACL</name>
<evidence type="ECO:0000256" key="3">
    <source>
        <dbReference type="ARBA" id="ARBA00022475"/>
    </source>
</evidence>
<keyword evidence="3" id="KW-1003">Cell membrane</keyword>
<feature type="domain" description="ABC transporter substrate-binding protein PnrA-like" evidence="8">
    <location>
        <begin position="35"/>
        <end position="319"/>
    </location>
</feature>
<evidence type="ECO:0000313" key="9">
    <source>
        <dbReference type="EMBL" id="MFC7373299.1"/>
    </source>
</evidence>
<dbReference type="CDD" id="cd06354">
    <property type="entry name" value="PBP1_PrnA-like"/>
    <property type="match status" value="1"/>
</dbReference>
<keyword evidence="5" id="KW-0472">Membrane</keyword>
<sequence length="324" mass="35342">MKKLFTAFIFILVMSAIAGCSGETEKGKKPMKVGIMLSDVGLGDQSFSDAGFAGLEKARDELGILFDYKELSETKSYENGLRQLAKEGNDIVIGLGFMVQEPMEKVAKEFPKQKFLLIDSQSKLENVYTINFKEEQGSYLVGYLAAMKSSTDTIGFIGGMDVPLIRKFAAGFLEGAKAADPNTKVIIQYAGDFGKPEIGAKLAADMIDQGADYLYPAAGLTGLGVLNTAQEKQVYSFGVDSDQYFLAEKSVVSSMVKKIDHSIYSSIQDLQKGKLTKRAELGLKENGVGMADIRIISLSEEEKSKLEEMKKSIESGKINVPTDY</sequence>
<keyword evidence="6" id="KW-0449">Lipoprotein</keyword>
<dbReference type="Pfam" id="PF02608">
    <property type="entry name" value="Bmp"/>
    <property type="match status" value="1"/>
</dbReference>
<evidence type="ECO:0000256" key="2">
    <source>
        <dbReference type="ARBA" id="ARBA00008610"/>
    </source>
</evidence>
<keyword evidence="10" id="KW-1185">Reference proteome</keyword>
<dbReference type="SUPFAM" id="SSF53822">
    <property type="entry name" value="Periplasmic binding protein-like I"/>
    <property type="match status" value="1"/>
</dbReference>
<dbReference type="InterPro" id="IPR050957">
    <property type="entry name" value="BMP_lipoprotein"/>
</dbReference>
<dbReference type="EMBL" id="JBHTCP010000051">
    <property type="protein sequence ID" value="MFC7373299.1"/>
    <property type="molecule type" value="Genomic_DNA"/>
</dbReference>
<dbReference type="PANTHER" id="PTHR34296">
    <property type="entry name" value="TRANSCRIPTIONAL ACTIVATOR PROTEIN MED"/>
    <property type="match status" value="1"/>
</dbReference>
<dbReference type="Gene3D" id="3.40.50.2300">
    <property type="match status" value="2"/>
</dbReference>
<gene>
    <name evidence="9" type="ORF">ACFQPF_16795</name>
</gene>
<evidence type="ECO:0000259" key="8">
    <source>
        <dbReference type="Pfam" id="PF02608"/>
    </source>
</evidence>
<feature type="chain" id="PRO_5046753958" evidence="7">
    <location>
        <begin position="19"/>
        <end position="324"/>
    </location>
</feature>
<evidence type="ECO:0000256" key="7">
    <source>
        <dbReference type="SAM" id="SignalP"/>
    </source>
</evidence>
<dbReference type="RefSeq" id="WP_379751088.1">
    <property type="nucleotide sequence ID" value="NZ_JBHTCP010000051.1"/>
</dbReference>
<dbReference type="Proteomes" id="UP001596549">
    <property type="component" value="Unassembled WGS sequence"/>
</dbReference>
<protein>
    <submittedName>
        <fullName evidence="9">BMP family protein</fullName>
    </submittedName>
</protein>
<comment type="subcellular location">
    <subcellularLocation>
        <location evidence="1">Cell membrane</location>
        <topology evidence="1">Lipid-anchor</topology>
    </subcellularLocation>
</comment>
<accession>A0ABW2NZD2</accession>